<evidence type="ECO:0000256" key="2">
    <source>
        <dbReference type="SAM" id="SignalP"/>
    </source>
</evidence>
<dbReference type="Proteomes" id="UP000442990">
    <property type="component" value="Unassembled WGS sequence"/>
</dbReference>
<dbReference type="PROSITE" id="PS51257">
    <property type="entry name" value="PROKAR_LIPOPROTEIN"/>
    <property type="match status" value="1"/>
</dbReference>
<accession>A0A7J5D8Z9</accession>
<proteinExistence type="predicted"/>
<name>A0A7J5D8Z9_9ACTN</name>
<evidence type="ECO:0000256" key="1">
    <source>
        <dbReference type="SAM" id="MobiDB-lite"/>
    </source>
</evidence>
<feature type="chain" id="PRO_5029592458" description="Lipoprotein" evidence="2">
    <location>
        <begin position="32"/>
        <end position="198"/>
    </location>
</feature>
<protein>
    <recommendedName>
        <fullName evidence="5">Lipoprotein</fullName>
    </recommendedName>
</protein>
<evidence type="ECO:0008006" key="5">
    <source>
        <dbReference type="Google" id="ProtNLM"/>
    </source>
</evidence>
<comment type="caution">
    <text evidence="3">The sequence shown here is derived from an EMBL/GenBank/DDBJ whole genome shotgun (WGS) entry which is preliminary data.</text>
</comment>
<gene>
    <name evidence="3" type="ORF">F8144_32660</name>
</gene>
<keyword evidence="2" id="KW-0732">Signal</keyword>
<feature type="compositionally biased region" description="Low complexity" evidence="1">
    <location>
        <begin position="45"/>
        <end position="62"/>
    </location>
</feature>
<evidence type="ECO:0000313" key="4">
    <source>
        <dbReference type="Proteomes" id="UP000442990"/>
    </source>
</evidence>
<dbReference type="AlphaFoldDB" id="A0A7J5D8Z9"/>
<dbReference type="RefSeq" id="WP_151473059.1">
    <property type="nucleotide sequence ID" value="NZ_WBKG01000035.1"/>
</dbReference>
<dbReference type="EMBL" id="WBKG01000035">
    <property type="protein sequence ID" value="KAB1981169.1"/>
    <property type="molecule type" value="Genomic_DNA"/>
</dbReference>
<reference evidence="3 4" key="1">
    <citation type="submission" date="2019-09" db="EMBL/GenBank/DDBJ databases">
        <title>Isolation and identification of active actinomycetes.</title>
        <authorList>
            <person name="Yu Z."/>
            <person name="Han C."/>
            <person name="Yu B."/>
        </authorList>
    </citation>
    <scope>NUCLEOTIDE SEQUENCE [LARGE SCALE GENOMIC DNA]</scope>
    <source>
        <strain evidence="3 4">NEAU-H2</strain>
    </source>
</reference>
<feature type="compositionally biased region" description="Low complexity" evidence="1">
    <location>
        <begin position="70"/>
        <end position="79"/>
    </location>
</feature>
<feature type="region of interest" description="Disordered" evidence="1">
    <location>
        <begin position="27"/>
        <end position="79"/>
    </location>
</feature>
<feature type="signal peptide" evidence="2">
    <location>
        <begin position="1"/>
        <end position="31"/>
    </location>
</feature>
<sequence>MTTRGKTRARLGMLTLAVTVLSATGCGTQRAGDAADTRRSPHPTPTAMSTPSTPVDFTCPGESPGPEPTGPASATPTSTELPVDHYAENHGFRVPLPLHGQNRCKGLATVARVKHALEPLRERGDFAPDSVRGALTGLGYSAEKVQAYQNGSTGVGFLIDIGVSPWCVEGTMSSDSTKADAFGGYPDGSDCEPPSGGH</sequence>
<organism evidence="3 4">
    <name type="scientific">Streptomyces triticiradicis</name>
    <dbReference type="NCBI Taxonomy" id="2651189"/>
    <lineage>
        <taxon>Bacteria</taxon>
        <taxon>Bacillati</taxon>
        <taxon>Actinomycetota</taxon>
        <taxon>Actinomycetes</taxon>
        <taxon>Kitasatosporales</taxon>
        <taxon>Streptomycetaceae</taxon>
        <taxon>Streptomyces</taxon>
    </lineage>
</organism>
<feature type="region of interest" description="Disordered" evidence="1">
    <location>
        <begin position="178"/>
        <end position="198"/>
    </location>
</feature>
<keyword evidence="4" id="KW-1185">Reference proteome</keyword>
<evidence type="ECO:0000313" key="3">
    <source>
        <dbReference type="EMBL" id="KAB1981169.1"/>
    </source>
</evidence>